<feature type="transmembrane region" description="Helical" evidence="10">
    <location>
        <begin position="267"/>
        <end position="290"/>
    </location>
</feature>
<feature type="transmembrane region" description="Helical" evidence="10">
    <location>
        <begin position="566"/>
        <end position="584"/>
    </location>
</feature>
<feature type="domain" description="NADH:quinone oxidoreductase/Mrp antiporter transmembrane" evidence="11">
    <location>
        <begin position="125"/>
        <end position="416"/>
    </location>
</feature>
<dbReference type="Pfam" id="PF13244">
    <property type="entry name" value="MbhD"/>
    <property type="match status" value="1"/>
</dbReference>
<feature type="transmembrane region" description="Helical" evidence="10">
    <location>
        <begin position="28"/>
        <end position="45"/>
    </location>
</feature>
<dbReference type="Pfam" id="PF00662">
    <property type="entry name" value="Proton_antipo_N"/>
    <property type="match status" value="1"/>
</dbReference>
<dbReference type="NCBIfam" id="NF009287">
    <property type="entry name" value="PRK12647.1"/>
    <property type="match status" value="1"/>
</dbReference>
<dbReference type="EMBL" id="UGQL01000002">
    <property type="protein sequence ID" value="STZ68838.1"/>
    <property type="molecule type" value="Genomic_DNA"/>
</dbReference>
<dbReference type="PRINTS" id="PR01434">
    <property type="entry name" value="NADHDHGNASE5"/>
</dbReference>
<evidence type="ECO:0000313" key="15">
    <source>
        <dbReference type="EMBL" id="STZ68838.1"/>
    </source>
</evidence>
<evidence type="ECO:0000256" key="5">
    <source>
        <dbReference type="ARBA" id="ARBA00022692"/>
    </source>
</evidence>
<dbReference type="PANTHER" id="PTHR43373:SF1">
    <property type="entry name" value="NA(+)_H(+) ANTIPORTER SUBUNIT A"/>
    <property type="match status" value="1"/>
</dbReference>
<dbReference type="GO" id="GO:0006811">
    <property type="term" value="P:monoatomic ion transport"/>
    <property type="evidence" value="ECO:0007669"/>
    <property type="project" value="UniProtKB-KW"/>
</dbReference>
<keyword evidence="16" id="KW-1185">Reference proteome</keyword>
<proteinExistence type="predicted"/>
<feature type="transmembrane region" description="Helical" evidence="10">
    <location>
        <begin position="599"/>
        <end position="618"/>
    </location>
</feature>
<evidence type="ECO:0000259" key="11">
    <source>
        <dbReference type="Pfam" id="PF00361"/>
    </source>
</evidence>
<dbReference type="Pfam" id="PF20501">
    <property type="entry name" value="MbhE"/>
    <property type="match status" value="1"/>
</dbReference>
<feature type="transmembrane region" description="Helical" evidence="10">
    <location>
        <begin position="652"/>
        <end position="675"/>
    </location>
</feature>
<evidence type="ECO:0000313" key="16">
    <source>
        <dbReference type="Proteomes" id="UP000255024"/>
    </source>
</evidence>
<dbReference type="GO" id="GO:0015297">
    <property type="term" value="F:antiporter activity"/>
    <property type="evidence" value="ECO:0007669"/>
    <property type="project" value="UniProtKB-KW"/>
</dbReference>
<feature type="transmembrane region" description="Helical" evidence="10">
    <location>
        <begin position="107"/>
        <end position="124"/>
    </location>
</feature>
<dbReference type="InterPro" id="IPR001750">
    <property type="entry name" value="ND/Mrp_TM"/>
</dbReference>
<feature type="transmembrane region" description="Helical" evidence="10">
    <location>
        <begin position="366"/>
        <end position="385"/>
    </location>
</feature>
<sequence length="772" mass="85227">MLFIILLTFVLAFSTLFLKGLGRSKFTGLLTLIPLSLFFYFLSYLPKIQSGKEVMLFRNEWVPSLGIAFDFKLDGLSLLFSLLITGIGTLVYWYASYYLKGHVYIHRFFAYLGLFMGAMLGVVLSDNLISLFVFWELTSITSFFLIGFNNEEEDSRKSALWALGITGLGGFFLLSFAAVMGSIAGSYSIHELLTQSDFLKEHASYGVLLFFLFMGAFTKSAQFPFHFWLPGAMKAPTPVSAYLHSATMVKAGIYLLARFTPILGDHVYWNTTLQVIGGLTMLFGAIHSVFRKDMKGILAYTTISALGLIVFLLGVGSDKAIYAASIFILVHALYKATLFLVTGTVDHQTHTRDINQLGGLRKTMPALAGAALIAALSSAGIPLTFGFIGKEIIYDATYTYPINEWALAFTGAAVLTNIFLTASGFLVGIKPFFGKVKKACQDVPKPSIQMWLPPVILAVLSVVFGVLPQLVHEGVLASVVRAIGGKPIDMELALWHGFNEIVALSGGTILLGTALYFVFKRYKNSLAVVSPFYNLSPQHIFGFAVEKFRVFAYTYTRLFQSGYLRIYLMVIIIFFIGLVGYKLFADVPLRVNTEGLSEFRVYELVVFLITVVAIFFAINTPSRLSAIAATGVVGYCICLIFVFYGAPDLAMTQFAIDTLTVVLFVLVLFKLPGFLKLSNRRIQFRDAVVSIAFGGLISLITLQALVSPADKEISRYYAENAYILAKGKNVVNVILVDFRGFDTLIETIVLSIAALGVYGLLKYRTKDEEISE</sequence>
<accession>A0A378U0U7</accession>
<keyword evidence="6 10" id="KW-1133">Transmembrane helix</keyword>
<keyword evidence="7" id="KW-0406">Ion transport</keyword>
<dbReference type="Proteomes" id="UP000255024">
    <property type="component" value="Unassembled WGS sequence"/>
</dbReference>
<feature type="domain" description="NADH-Ubiquinone oxidoreductase (complex I) chain 5 N-terminal" evidence="12">
    <location>
        <begin position="64"/>
        <end position="109"/>
    </location>
</feature>
<name>A0A378U0U7_MYROD</name>
<feature type="transmembrane region" description="Helical" evidence="10">
    <location>
        <begin position="321"/>
        <end position="345"/>
    </location>
</feature>
<evidence type="ECO:0000256" key="6">
    <source>
        <dbReference type="ARBA" id="ARBA00022989"/>
    </source>
</evidence>
<comment type="subcellular location">
    <subcellularLocation>
        <location evidence="1">Cell membrane</location>
        <topology evidence="1">Multi-pass membrane protein</topology>
    </subcellularLocation>
    <subcellularLocation>
        <location evidence="9">Membrane</location>
        <topology evidence="9">Multi-pass membrane protein</topology>
    </subcellularLocation>
</comment>
<keyword evidence="5 9" id="KW-0812">Transmembrane</keyword>
<feature type="transmembrane region" description="Helical" evidence="10">
    <location>
        <begin position="501"/>
        <end position="519"/>
    </location>
</feature>
<evidence type="ECO:0000256" key="3">
    <source>
        <dbReference type="ARBA" id="ARBA00022449"/>
    </source>
</evidence>
<dbReference type="PANTHER" id="PTHR43373">
    <property type="entry name" value="NA(+)/H(+) ANTIPORTER SUBUNIT"/>
    <property type="match status" value="1"/>
</dbReference>
<feature type="transmembrane region" description="Helical" evidence="10">
    <location>
        <begin position="76"/>
        <end position="95"/>
    </location>
</feature>
<feature type="transmembrane region" description="Helical" evidence="10">
    <location>
        <begin position="687"/>
        <end position="706"/>
    </location>
</feature>
<feature type="transmembrane region" description="Helical" evidence="10">
    <location>
        <begin position="743"/>
        <end position="761"/>
    </location>
</feature>
<feature type="domain" description="MrpA C-terminal/MbhE" evidence="14">
    <location>
        <begin position="684"/>
        <end position="770"/>
    </location>
</feature>
<feature type="domain" description="MrpA C-terminal/MbhD" evidence="13">
    <location>
        <begin position="609"/>
        <end position="672"/>
    </location>
</feature>
<evidence type="ECO:0000256" key="2">
    <source>
        <dbReference type="ARBA" id="ARBA00022448"/>
    </source>
</evidence>
<keyword evidence="8 10" id="KW-0472">Membrane</keyword>
<feature type="transmembrane region" description="Helical" evidence="10">
    <location>
        <begin position="205"/>
        <end position="229"/>
    </location>
</feature>
<evidence type="ECO:0000256" key="10">
    <source>
        <dbReference type="SAM" id="Phobius"/>
    </source>
</evidence>
<keyword evidence="3" id="KW-0050">Antiport</keyword>
<evidence type="ECO:0000256" key="9">
    <source>
        <dbReference type="RuleBase" id="RU000320"/>
    </source>
</evidence>
<evidence type="ECO:0000256" key="8">
    <source>
        <dbReference type="ARBA" id="ARBA00023136"/>
    </source>
</evidence>
<dbReference type="RefSeq" id="WP_115091717.1">
    <property type="nucleotide sequence ID" value="NZ_CP068107.1"/>
</dbReference>
<dbReference type="InterPro" id="IPR050616">
    <property type="entry name" value="CPA3_Na-H_Antiporter_A"/>
</dbReference>
<gene>
    <name evidence="15" type="primary">mrpA</name>
    <name evidence="15" type="ORF">NCTC11179_02315</name>
</gene>
<dbReference type="InterPro" id="IPR046806">
    <property type="entry name" value="MrpA_C/MbhE"/>
</dbReference>
<dbReference type="AlphaFoldDB" id="A0A378U0U7"/>
<dbReference type="Pfam" id="PF00361">
    <property type="entry name" value="Proton_antipo_M"/>
    <property type="match status" value="1"/>
</dbReference>
<feature type="transmembrane region" description="Helical" evidence="10">
    <location>
        <begin position="625"/>
        <end position="646"/>
    </location>
</feature>
<dbReference type="InterPro" id="IPR001516">
    <property type="entry name" value="Proton_antipo_N"/>
</dbReference>
<feature type="transmembrane region" description="Helical" evidence="10">
    <location>
        <begin position="131"/>
        <end position="148"/>
    </location>
</feature>
<feature type="transmembrane region" description="Helical" evidence="10">
    <location>
        <begin position="297"/>
        <end position="315"/>
    </location>
</feature>
<keyword evidence="4" id="KW-1003">Cell membrane</keyword>
<evidence type="ECO:0000256" key="7">
    <source>
        <dbReference type="ARBA" id="ARBA00023065"/>
    </source>
</evidence>
<keyword evidence="2" id="KW-0813">Transport</keyword>
<dbReference type="GO" id="GO:0005886">
    <property type="term" value="C:plasma membrane"/>
    <property type="evidence" value="ECO:0007669"/>
    <property type="project" value="UniProtKB-SubCell"/>
</dbReference>
<feature type="transmembrane region" description="Helical" evidence="10">
    <location>
        <begin position="160"/>
        <end position="184"/>
    </location>
</feature>
<evidence type="ECO:0000259" key="13">
    <source>
        <dbReference type="Pfam" id="PF13244"/>
    </source>
</evidence>
<evidence type="ECO:0000256" key="4">
    <source>
        <dbReference type="ARBA" id="ARBA00022475"/>
    </source>
</evidence>
<evidence type="ECO:0000259" key="12">
    <source>
        <dbReference type="Pfam" id="PF00662"/>
    </source>
</evidence>
<feature type="transmembrane region" description="Helical" evidence="10">
    <location>
        <begin position="405"/>
        <end position="429"/>
    </location>
</feature>
<protein>
    <submittedName>
        <fullName evidence="15">Multiple resistance and pH homeostasis protein A</fullName>
    </submittedName>
</protein>
<dbReference type="InterPro" id="IPR025383">
    <property type="entry name" value="MrpA_C/MbhD"/>
</dbReference>
<evidence type="ECO:0000259" key="14">
    <source>
        <dbReference type="Pfam" id="PF20501"/>
    </source>
</evidence>
<organism evidence="15 16">
    <name type="scientific">Myroides odoratus</name>
    <name type="common">Flavobacterium odoratum</name>
    <dbReference type="NCBI Taxonomy" id="256"/>
    <lineage>
        <taxon>Bacteria</taxon>
        <taxon>Pseudomonadati</taxon>
        <taxon>Bacteroidota</taxon>
        <taxon>Flavobacteriia</taxon>
        <taxon>Flavobacteriales</taxon>
        <taxon>Flavobacteriaceae</taxon>
        <taxon>Myroides</taxon>
    </lineage>
</organism>
<feature type="transmembrane region" description="Helical" evidence="10">
    <location>
        <begin position="450"/>
        <end position="471"/>
    </location>
</feature>
<reference evidence="15 16" key="1">
    <citation type="submission" date="2018-06" db="EMBL/GenBank/DDBJ databases">
        <authorList>
            <consortium name="Pathogen Informatics"/>
            <person name="Doyle S."/>
        </authorList>
    </citation>
    <scope>NUCLEOTIDE SEQUENCE [LARGE SCALE GENOMIC DNA]</scope>
    <source>
        <strain evidence="15 16">NCTC11179</strain>
    </source>
</reference>
<evidence type="ECO:0000256" key="1">
    <source>
        <dbReference type="ARBA" id="ARBA00004651"/>
    </source>
</evidence>